<comment type="similarity">
    <text evidence="6">Belongs to the peptidase M48 family.</text>
</comment>
<keyword evidence="2" id="KW-0479">Metal-binding</keyword>
<evidence type="ECO:0000256" key="6">
    <source>
        <dbReference type="RuleBase" id="RU003983"/>
    </source>
</evidence>
<comment type="caution">
    <text evidence="9">The sequence shown here is derived from an EMBL/GenBank/DDBJ whole genome shotgun (WGS) entry which is preliminary data.</text>
</comment>
<dbReference type="RefSeq" id="WP_188836867.1">
    <property type="nucleotide sequence ID" value="NZ_BMHI01000003.1"/>
</dbReference>
<protein>
    <recommendedName>
        <fullName evidence="8">Peptidase M48 domain-containing protein</fullName>
    </recommendedName>
</protein>
<evidence type="ECO:0000256" key="4">
    <source>
        <dbReference type="ARBA" id="ARBA00022833"/>
    </source>
</evidence>
<keyword evidence="1 6" id="KW-0645">Protease</keyword>
<keyword evidence="7" id="KW-1133">Transmembrane helix</keyword>
<evidence type="ECO:0000259" key="8">
    <source>
        <dbReference type="Pfam" id="PF01435"/>
    </source>
</evidence>
<keyword evidence="7" id="KW-0472">Membrane</keyword>
<comment type="cofactor">
    <cofactor evidence="6">
        <name>Zn(2+)</name>
        <dbReference type="ChEBI" id="CHEBI:29105"/>
    </cofactor>
    <text evidence="6">Binds 1 zinc ion per subunit.</text>
</comment>
<feature type="transmembrane region" description="Helical" evidence="7">
    <location>
        <begin position="38"/>
        <end position="59"/>
    </location>
</feature>
<evidence type="ECO:0000256" key="2">
    <source>
        <dbReference type="ARBA" id="ARBA00022723"/>
    </source>
</evidence>
<evidence type="ECO:0000256" key="7">
    <source>
        <dbReference type="SAM" id="Phobius"/>
    </source>
</evidence>
<evidence type="ECO:0000256" key="5">
    <source>
        <dbReference type="ARBA" id="ARBA00023049"/>
    </source>
</evidence>
<evidence type="ECO:0000256" key="1">
    <source>
        <dbReference type="ARBA" id="ARBA00022670"/>
    </source>
</evidence>
<reference evidence="9" key="2">
    <citation type="submission" date="2020-09" db="EMBL/GenBank/DDBJ databases">
        <authorList>
            <person name="Sun Q."/>
            <person name="Zhou Y."/>
        </authorList>
    </citation>
    <scope>NUCLEOTIDE SEQUENCE</scope>
    <source>
        <strain evidence="9">CGMCC 1.15085</strain>
    </source>
</reference>
<feature type="transmembrane region" description="Helical" evidence="7">
    <location>
        <begin position="71"/>
        <end position="94"/>
    </location>
</feature>
<reference evidence="9" key="1">
    <citation type="journal article" date="2014" name="Int. J. Syst. Evol. Microbiol.">
        <title>Complete genome sequence of Corynebacterium casei LMG S-19264T (=DSM 44701T), isolated from a smear-ripened cheese.</title>
        <authorList>
            <consortium name="US DOE Joint Genome Institute (JGI-PGF)"/>
            <person name="Walter F."/>
            <person name="Albersmeier A."/>
            <person name="Kalinowski J."/>
            <person name="Ruckert C."/>
        </authorList>
    </citation>
    <scope>NUCLEOTIDE SEQUENCE</scope>
    <source>
        <strain evidence="9">CGMCC 1.15085</strain>
    </source>
</reference>
<keyword evidence="10" id="KW-1185">Reference proteome</keyword>
<evidence type="ECO:0000313" key="9">
    <source>
        <dbReference type="EMBL" id="GGB29598.1"/>
    </source>
</evidence>
<evidence type="ECO:0000256" key="3">
    <source>
        <dbReference type="ARBA" id="ARBA00022801"/>
    </source>
</evidence>
<dbReference type="GO" id="GO:0046872">
    <property type="term" value="F:metal ion binding"/>
    <property type="evidence" value="ECO:0007669"/>
    <property type="project" value="UniProtKB-KW"/>
</dbReference>
<keyword evidence="4 6" id="KW-0862">Zinc</keyword>
<sequence length="274" mass="28061">MIAILACMAAGALCATAGPWMLRGMGWQVARPALALRIWFTAFLLGVAALLGSVAFAIAHATAATERSGGVAGTTAVLCGWALLGVLGMSIGVVSHHAGPVVEGRRSGGLSLLLLVARDEVRRMTVAGAEVSVVDVPAAFAVAGRGCDADIVVSRSLAAALPPAELRAVVHHELGHLRGGHSLMRTVSLVAGTIAPNARCGKDFAHTVHLLTELAADDRAAAACGVGDTASALRTLAGMTGDPAPLLRAQRLTRVGARPSRIGLWHHRIRGQLS</sequence>
<gene>
    <name evidence="9" type="ORF">GCM10011492_20000</name>
</gene>
<evidence type="ECO:0000313" key="10">
    <source>
        <dbReference type="Proteomes" id="UP000636793"/>
    </source>
</evidence>
<dbReference type="GO" id="GO:0004222">
    <property type="term" value="F:metalloendopeptidase activity"/>
    <property type="evidence" value="ECO:0007669"/>
    <property type="project" value="InterPro"/>
</dbReference>
<dbReference type="EMBL" id="BMHI01000003">
    <property type="protein sequence ID" value="GGB29598.1"/>
    <property type="molecule type" value="Genomic_DNA"/>
</dbReference>
<dbReference type="Proteomes" id="UP000636793">
    <property type="component" value="Unassembled WGS sequence"/>
</dbReference>
<proteinExistence type="inferred from homology"/>
<dbReference type="Pfam" id="PF01435">
    <property type="entry name" value="Peptidase_M48"/>
    <property type="match status" value="1"/>
</dbReference>
<organism evidence="9 10">
    <name type="scientific">Flexivirga endophytica</name>
    <dbReference type="NCBI Taxonomy" id="1849103"/>
    <lineage>
        <taxon>Bacteria</taxon>
        <taxon>Bacillati</taxon>
        <taxon>Actinomycetota</taxon>
        <taxon>Actinomycetes</taxon>
        <taxon>Micrococcales</taxon>
        <taxon>Dermacoccaceae</taxon>
        <taxon>Flexivirga</taxon>
    </lineage>
</organism>
<keyword evidence="5 6" id="KW-0482">Metalloprotease</keyword>
<dbReference type="GO" id="GO:0006508">
    <property type="term" value="P:proteolysis"/>
    <property type="evidence" value="ECO:0007669"/>
    <property type="project" value="UniProtKB-KW"/>
</dbReference>
<dbReference type="InterPro" id="IPR001915">
    <property type="entry name" value="Peptidase_M48"/>
</dbReference>
<feature type="domain" description="Peptidase M48" evidence="8">
    <location>
        <begin position="135"/>
        <end position="187"/>
    </location>
</feature>
<accession>A0A916WSV2</accession>
<keyword evidence="7" id="KW-0812">Transmembrane</keyword>
<dbReference type="Gene3D" id="3.30.2010.10">
    <property type="entry name" value="Metalloproteases ('zincins'), catalytic domain"/>
    <property type="match status" value="1"/>
</dbReference>
<name>A0A916WSV2_9MICO</name>
<keyword evidence="3 6" id="KW-0378">Hydrolase</keyword>
<dbReference type="AlphaFoldDB" id="A0A916WSV2"/>